<organism evidence="2 3">
    <name type="scientific">Allobranchiibius huperziae</name>
    <dbReference type="NCBI Taxonomy" id="1874116"/>
    <lineage>
        <taxon>Bacteria</taxon>
        <taxon>Bacillati</taxon>
        <taxon>Actinomycetota</taxon>
        <taxon>Actinomycetes</taxon>
        <taxon>Micrococcales</taxon>
        <taxon>Dermacoccaceae</taxon>
        <taxon>Allobranchiibius</taxon>
    </lineage>
</organism>
<dbReference type="GO" id="GO:0005524">
    <property type="term" value="F:ATP binding"/>
    <property type="evidence" value="ECO:0007669"/>
    <property type="project" value="InterPro"/>
</dbReference>
<proteinExistence type="predicted"/>
<keyword evidence="2" id="KW-0808">Transferase</keyword>
<dbReference type="InterPro" id="IPR006083">
    <property type="entry name" value="PRK/URK"/>
</dbReference>
<keyword evidence="2" id="KW-0418">Kinase</keyword>
<dbReference type="SUPFAM" id="SSF52540">
    <property type="entry name" value="P-loop containing nucleoside triphosphate hydrolases"/>
    <property type="match status" value="1"/>
</dbReference>
<gene>
    <name evidence="2" type="ORF">HNR15_001636</name>
</gene>
<dbReference type="AlphaFoldDB" id="A0A853DF75"/>
<dbReference type="Proteomes" id="UP000571817">
    <property type="component" value="Unassembled WGS sequence"/>
</dbReference>
<sequence length="233" mass="25593">MTVREQVVSALADRLTAADIGHPLRVGIDGPCGSGKTTLAVQLTQAVSARGRPAVHVDSDGFHNAQGIRYRQGRDSARGYYDDAYNFDALVERVLLPLGPDGSRVYATKVHDMGTDRVVTDEMATAPRDAVVVFGCTFLQRGSLSACWDDVIYLEVRREIALARGVARDAEALGGVDNARRAYADRYMAAYDLYVREERPAEKASIVVNQDDFAAPRIVRGPMIRDPRCDPRH</sequence>
<dbReference type="RefSeq" id="WP_179480729.1">
    <property type="nucleotide sequence ID" value="NZ_JACCFW010000001.1"/>
</dbReference>
<accession>A0A853DF75</accession>
<dbReference type="Gene3D" id="3.40.50.300">
    <property type="entry name" value="P-loop containing nucleotide triphosphate hydrolases"/>
    <property type="match status" value="1"/>
</dbReference>
<dbReference type="GO" id="GO:0004849">
    <property type="term" value="F:uridine kinase activity"/>
    <property type="evidence" value="ECO:0007669"/>
    <property type="project" value="UniProtKB-EC"/>
</dbReference>
<keyword evidence="3" id="KW-1185">Reference proteome</keyword>
<name>A0A853DF75_9MICO</name>
<protein>
    <submittedName>
        <fullName evidence="2">Uridine kinase</fullName>
        <ecNumber evidence="2">2.7.1.48</ecNumber>
    </submittedName>
</protein>
<feature type="domain" description="Phosphoribulokinase/uridine kinase" evidence="1">
    <location>
        <begin position="26"/>
        <end position="197"/>
    </location>
</feature>
<evidence type="ECO:0000259" key="1">
    <source>
        <dbReference type="Pfam" id="PF00485"/>
    </source>
</evidence>
<reference evidence="2 3" key="1">
    <citation type="submission" date="2020-07" db="EMBL/GenBank/DDBJ databases">
        <title>Sequencing the genomes of 1000 actinobacteria strains.</title>
        <authorList>
            <person name="Klenk H.-P."/>
        </authorList>
    </citation>
    <scope>NUCLEOTIDE SEQUENCE [LARGE SCALE GENOMIC DNA]</scope>
    <source>
        <strain evidence="2 3">DSM 29531</strain>
    </source>
</reference>
<evidence type="ECO:0000313" key="2">
    <source>
        <dbReference type="EMBL" id="NYJ74673.1"/>
    </source>
</evidence>
<dbReference type="EMBL" id="JACCFW010000001">
    <property type="protein sequence ID" value="NYJ74673.1"/>
    <property type="molecule type" value="Genomic_DNA"/>
</dbReference>
<evidence type="ECO:0000313" key="3">
    <source>
        <dbReference type="Proteomes" id="UP000571817"/>
    </source>
</evidence>
<dbReference type="Pfam" id="PF00485">
    <property type="entry name" value="PRK"/>
    <property type="match status" value="1"/>
</dbReference>
<dbReference type="InterPro" id="IPR027417">
    <property type="entry name" value="P-loop_NTPase"/>
</dbReference>
<comment type="caution">
    <text evidence="2">The sequence shown here is derived from an EMBL/GenBank/DDBJ whole genome shotgun (WGS) entry which is preliminary data.</text>
</comment>
<dbReference type="EC" id="2.7.1.48" evidence="2"/>